<dbReference type="EMBL" id="JAUSWN010000010">
    <property type="protein sequence ID" value="MDQ0479650.1"/>
    <property type="molecule type" value="Genomic_DNA"/>
</dbReference>
<dbReference type="Gene3D" id="3.40.50.2000">
    <property type="entry name" value="Glycogen Phosphorylase B"/>
    <property type="match status" value="2"/>
</dbReference>
<reference evidence="3 4" key="1">
    <citation type="submission" date="2023-07" db="EMBL/GenBank/DDBJ databases">
        <title>Genomic Encyclopedia of Type Strains, Phase IV (KMG-IV): sequencing the most valuable type-strain genomes for metagenomic binning, comparative biology and taxonomic classification.</title>
        <authorList>
            <person name="Goeker M."/>
        </authorList>
    </citation>
    <scope>NUCLEOTIDE SEQUENCE [LARGE SCALE GENOMIC DNA]</scope>
    <source>
        <strain evidence="3 4">DSM 1400</strain>
    </source>
</reference>
<protein>
    <submittedName>
        <fullName evidence="3">Glycosyltransferase involved in cell wall biosynthesis</fullName>
    </submittedName>
</protein>
<organism evidence="3 4">
    <name type="scientific">Hathewaya limosa</name>
    <name type="common">Clostridium limosum</name>
    <dbReference type="NCBI Taxonomy" id="1536"/>
    <lineage>
        <taxon>Bacteria</taxon>
        <taxon>Bacillati</taxon>
        <taxon>Bacillota</taxon>
        <taxon>Clostridia</taxon>
        <taxon>Eubacteriales</taxon>
        <taxon>Clostridiaceae</taxon>
        <taxon>Hathewaya</taxon>
    </lineage>
</organism>
<name>A0ABU0JTB0_HATLI</name>
<dbReference type="RefSeq" id="WP_307355648.1">
    <property type="nucleotide sequence ID" value="NZ_BAAACJ010000005.1"/>
</dbReference>
<evidence type="ECO:0000259" key="2">
    <source>
        <dbReference type="Pfam" id="PF13439"/>
    </source>
</evidence>
<dbReference type="InterPro" id="IPR050194">
    <property type="entry name" value="Glycosyltransferase_grp1"/>
</dbReference>
<dbReference type="SUPFAM" id="SSF53756">
    <property type="entry name" value="UDP-Glycosyltransferase/glycogen phosphorylase"/>
    <property type="match status" value="1"/>
</dbReference>
<feature type="domain" description="Glycosyltransferase subfamily 4-like N-terminal" evidence="2">
    <location>
        <begin position="89"/>
        <end position="191"/>
    </location>
</feature>
<dbReference type="Pfam" id="PF00534">
    <property type="entry name" value="Glycos_transf_1"/>
    <property type="match status" value="1"/>
</dbReference>
<dbReference type="Proteomes" id="UP001224418">
    <property type="component" value="Unassembled WGS sequence"/>
</dbReference>
<proteinExistence type="predicted"/>
<keyword evidence="4" id="KW-1185">Reference proteome</keyword>
<dbReference type="Pfam" id="PF13439">
    <property type="entry name" value="Glyco_transf_4"/>
    <property type="match status" value="1"/>
</dbReference>
<feature type="domain" description="Glycosyl transferase family 1" evidence="1">
    <location>
        <begin position="196"/>
        <end position="352"/>
    </location>
</feature>
<gene>
    <name evidence="3" type="ORF">QOZ93_001391</name>
</gene>
<evidence type="ECO:0000313" key="3">
    <source>
        <dbReference type="EMBL" id="MDQ0479650.1"/>
    </source>
</evidence>
<evidence type="ECO:0000259" key="1">
    <source>
        <dbReference type="Pfam" id="PF00534"/>
    </source>
</evidence>
<dbReference type="PANTHER" id="PTHR45947">
    <property type="entry name" value="SULFOQUINOVOSYL TRANSFERASE SQD2"/>
    <property type="match status" value="1"/>
</dbReference>
<accession>A0ABU0JTB0</accession>
<evidence type="ECO:0000313" key="4">
    <source>
        <dbReference type="Proteomes" id="UP001224418"/>
    </source>
</evidence>
<sequence length="379" mass="43323">MHVMFIPSWYSNSRNKVHGSFFKEQALALSESGVKISIAFNEIWPLTLMGKVQEKKGLNIEIEDGLKTYRYRNYNYLPKNPLMFKIFNKRMDLLYKNIVKNEGKVDLIHAHSSFWGGISAAYISKKYNIPLVITEHSSLKKAKYVKESYRKYILNAYQNASKLIAVGEGLKKELEEFTGRDDIIFIPNMLDFNMFKPEKVHKNEEFTFFSLAFLEGEKGMDILIKTFAKTFKDKKAKLVIGGDGSQKQELEKLSEDLQVKDKVEFLGALSREEVVTCMNKCDSFVLASRHETFGIVYIEALACGKPVIGTYNGGAEGIINSHNGLIVPIDDECKLGNAMKNIIKNYNEYNAMDIIEQCKARYSKENIVNEILKIYNTTI</sequence>
<comment type="caution">
    <text evidence="3">The sequence shown here is derived from an EMBL/GenBank/DDBJ whole genome shotgun (WGS) entry which is preliminary data.</text>
</comment>
<dbReference type="InterPro" id="IPR001296">
    <property type="entry name" value="Glyco_trans_1"/>
</dbReference>
<dbReference type="PANTHER" id="PTHR45947:SF3">
    <property type="entry name" value="SULFOQUINOVOSYL TRANSFERASE SQD2"/>
    <property type="match status" value="1"/>
</dbReference>
<dbReference type="InterPro" id="IPR028098">
    <property type="entry name" value="Glyco_trans_4-like_N"/>
</dbReference>